<feature type="binding site" evidence="8">
    <location>
        <begin position="210"/>
        <end position="216"/>
    </location>
    <ligand>
        <name>ATP</name>
        <dbReference type="ChEBI" id="CHEBI:30616"/>
    </ligand>
</feature>
<gene>
    <name evidence="8" type="primary">proB</name>
    <name evidence="10" type="ORF">ATL39_1171</name>
</gene>
<dbReference type="SUPFAM" id="SSF53633">
    <property type="entry name" value="Carbamate kinase-like"/>
    <property type="match status" value="1"/>
</dbReference>
<dbReference type="GO" id="GO:0003723">
    <property type="term" value="F:RNA binding"/>
    <property type="evidence" value="ECO:0007669"/>
    <property type="project" value="InterPro"/>
</dbReference>
<keyword evidence="5 8" id="KW-0547">Nucleotide-binding</keyword>
<dbReference type="Gene3D" id="2.30.130.10">
    <property type="entry name" value="PUA domain"/>
    <property type="match status" value="1"/>
</dbReference>
<dbReference type="SMART" id="SM00359">
    <property type="entry name" value="PUA"/>
    <property type="match status" value="1"/>
</dbReference>
<dbReference type="PROSITE" id="PS00902">
    <property type="entry name" value="GLUTAMATE_5_KINASE"/>
    <property type="match status" value="1"/>
</dbReference>
<sequence>MKKERIVVKIGSSSLTTPNGRLSGEKLKEHVSAIAGLRERGHQVILVSSGAVAAGFGQLGYPSRPVKLAGKQAAAAVGQGLLMEAYTKEFHAYGIPTGQLLLTRDNFSNRPQYQNAYNTLSELLQRQVLPIINENDSIVVDELTFGDNDMLSALVGGLCQADDLFILTDVDGLYDSHPKDNPDAKKYHFLSEITDELLIGAGGSGSLVGTGGMKSKLLAAQTALQLGLRIFIGTGSGPRKLTDIIDGKGNGTYIGYPGQFTLKSKQQWLAMHSLPSGELVVDGGAKRALLQNGRSLLPAGIKLIKGTFSSGSVVQVVDEKGSLIGKGQVNMSSAELADIKGKSSTEAAAYTKTIKAEVIHRDDWVAMKEMK</sequence>
<dbReference type="CDD" id="cd21157">
    <property type="entry name" value="PUA_G5K"/>
    <property type="match status" value="1"/>
</dbReference>
<keyword evidence="4 8" id="KW-0808">Transferase</keyword>
<dbReference type="PRINTS" id="PR00474">
    <property type="entry name" value="GLU5KINASE"/>
</dbReference>
<feature type="binding site" evidence="8">
    <location>
        <begin position="168"/>
        <end position="169"/>
    </location>
    <ligand>
        <name>ATP</name>
        <dbReference type="ChEBI" id="CHEBI:30616"/>
    </ligand>
</feature>
<dbReference type="InterPro" id="IPR036393">
    <property type="entry name" value="AceGlu_kinase-like_sf"/>
</dbReference>
<evidence type="ECO:0000256" key="2">
    <source>
        <dbReference type="ARBA" id="ARBA00022605"/>
    </source>
</evidence>
<dbReference type="GO" id="GO:0005524">
    <property type="term" value="F:ATP binding"/>
    <property type="evidence" value="ECO:0007669"/>
    <property type="project" value="UniProtKB-KW"/>
</dbReference>
<feature type="domain" description="PUA" evidence="9">
    <location>
        <begin position="277"/>
        <end position="358"/>
    </location>
</feature>
<dbReference type="CDD" id="cd04242">
    <property type="entry name" value="AAK_G5K_ProB"/>
    <property type="match status" value="1"/>
</dbReference>
<keyword evidence="7 8" id="KW-0067">ATP-binding</keyword>
<dbReference type="AlphaFoldDB" id="A0A419V658"/>
<dbReference type="Proteomes" id="UP000285120">
    <property type="component" value="Unassembled WGS sequence"/>
</dbReference>
<dbReference type="GO" id="GO:0004349">
    <property type="term" value="F:glutamate 5-kinase activity"/>
    <property type="evidence" value="ECO:0007669"/>
    <property type="project" value="UniProtKB-UniRule"/>
</dbReference>
<dbReference type="RefSeq" id="WP_120192348.1">
    <property type="nucleotide sequence ID" value="NZ_RAPK01000007.1"/>
</dbReference>
<dbReference type="EMBL" id="RAPK01000007">
    <property type="protein sequence ID" value="RKD75472.1"/>
    <property type="molecule type" value="Genomic_DNA"/>
</dbReference>
<evidence type="ECO:0000256" key="6">
    <source>
        <dbReference type="ARBA" id="ARBA00022777"/>
    </source>
</evidence>
<organism evidence="10 11">
    <name type="scientific">Sinobaca qinghaiensis</name>
    <dbReference type="NCBI Taxonomy" id="342944"/>
    <lineage>
        <taxon>Bacteria</taxon>
        <taxon>Bacillati</taxon>
        <taxon>Bacillota</taxon>
        <taxon>Bacilli</taxon>
        <taxon>Bacillales</taxon>
        <taxon>Sporolactobacillaceae</taxon>
        <taxon>Sinobaca</taxon>
    </lineage>
</organism>
<dbReference type="InterPro" id="IPR015947">
    <property type="entry name" value="PUA-like_sf"/>
</dbReference>
<dbReference type="InterPro" id="IPR002478">
    <property type="entry name" value="PUA"/>
</dbReference>
<feature type="binding site" evidence="8">
    <location>
        <position position="49"/>
    </location>
    <ligand>
        <name>substrate</name>
    </ligand>
</feature>
<dbReference type="NCBIfam" id="TIGR01027">
    <property type="entry name" value="proB"/>
    <property type="match status" value="1"/>
</dbReference>
<dbReference type="Pfam" id="PF01472">
    <property type="entry name" value="PUA"/>
    <property type="match status" value="1"/>
</dbReference>
<dbReference type="PROSITE" id="PS50890">
    <property type="entry name" value="PUA"/>
    <property type="match status" value="1"/>
</dbReference>
<dbReference type="InterPro" id="IPR041739">
    <property type="entry name" value="G5K_ProB"/>
</dbReference>
<dbReference type="InterPro" id="IPR019797">
    <property type="entry name" value="Glutamate_5-kinase_CS"/>
</dbReference>
<dbReference type="InterPro" id="IPR036974">
    <property type="entry name" value="PUA_sf"/>
</dbReference>
<dbReference type="InterPro" id="IPR011529">
    <property type="entry name" value="Glu_5kinase"/>
</dbReference>
<keyword evidence="3 8" id="KW-0641">Proline biosynthesis</keyword>
<dbReference type="Gene3D" id="3.40.1160.10">
    <property type="entry name" value="Acetylglutamate kinase-like"/>
    <property type="match status" value="1"/>
</dbReference>
<keyword evidence="2 8" id="KW-0028">Amino-acid biosynthesis</keyword>
<comment type="caution">
    <text evidence="10">The sequence shown here is derived from an EMBL/GenBank/DDBJ whole genome shotgun (WGS) entry which is preliminary data.</text>
</comment>
<dbReference type="InterPro" id="IPR001057">
    <property type="entry name" value="Glu/AcGlu_kinase"/>
</dbReference>
<evidence type="ECO:0000256" key="5">
    <source>
        <dbReference type="ARBA" id="ARBA00022741"/>
    </source>
</evidence>
<evidence type="ECO:0000256" key="8">
    <source>
        <dbReference type="HAMAP-Rule" id="MF_00456"/>
    </source>
</evidence>
<reference evidence="10 11" key="1">
    <citation type="submission" date="2018-09" db="EMBL/GenBank/DDBJ databases">
        <title>Genomic Encyclopedia of Archaeal and Bacterial Type Strains, Phase II (KMG-II): from individual species to whole genera.</title>
        <authorList>
            <person name="Goeker M."/>
        </authorList>
    </citation>
    <scope>NUCLEOTIDE SEQUENCE [LARGE SCALE GENOMIC DNA]</scope>
    <source>
        <strain evidence="10 11">DSM 17008</strain>
    </source>
</reference>
<keyword evidence="1 8" id="KW-0963">Cytoplasm</keyword>
<comment type="function">
    <text evidence="8">Catalyzes the transfer of a phosphate group to glutamate to form L-glutamate 5-phosphate.</text>
</comment>
<proteinExistence type="inferred from homology"/>
<feature type="binding site" evidence="8">
    <location>
        <position position="148"/>
    </location>
    <ligand>
        <name>substrate</name>
    </ligand>
</feature>
<evidence type="ECO:0000313" key="10">
    <source>
        <dbReference type="EMBL" id="RKD75472.1"/>
    </source>
</evidence>
<dbReference type="HAMAP" id="MF_00456">
    <property type="entry name" value="ProB"/>
    <property type="match status" value="1"/>
</dbReference>
<comment type="catalytic activity">
    <reaction evidence="8">
        <text>L-glutamate + ATP = L-glutamyl 5-phosphate + ADP</text>
        <dbReference type="Rhea" id="RHEA:14877"/>
        <dbReference type="ChEBI" id="CHEBI:29985"/>
        <dbReference type="ChEBI" id="CHEBI:30616"/>
        <dbReference type="ChEBI" id="CHEBI:58274"/>
        <dbReference type="ChEBI" id="CHEBI:456216"/>
        <dbReference type="EC" id="2.7.2.11"/>
    </reaction>
</comment>
<dbReference type="InterPro" id="IPR005715">
    <property type="entry name" value="Glu_5kinase/COase_Synthase"/>
</dbReference>
<dbReference type="Pfam" id="PF00696">
    <property type="entry name" value="AA_kinase"/>
    <property type="match status" value="1"/>
</dbReference>
<dbReference type="PANTHER" id="PTHR43654:SF1">
    <property type="entry name" value="ISOPENTENYL PHOSPHATE KINASE"/>
    <property type="match status" value="1"/>
</dbReference>
<comment type="subcellular location">
    <subcellularLocation>
        <location evidence="8">Cytoplasm</location>
    </subcellularLocation>
</comment>
<comment type="similarity">
    <text evidence="8">Belongs to the glutamate 5-kinase family.</text>
</comment>
<feature type="binding site" evidence="8">
    <location>
        <position position="136"/>
    </location>
    <ligand>
        <name>substrate</name>
    </ligand>
</feature>
<protein>
    <recommendedName>
        <fullName evidence="8">Glutamate 5-kinase</fullName>
        <ecNumber evidence="8">2.7.2.11</ecNumber>
    </recommendedName>
    <alternativeName>
        <fullName evidence="8">Gamma-glutamyl kinase</fullName>
        <shortName evidence="8">GK</shortName>
    </alternativeName>
</protein>
<dbReference type="GO" id="GO:0055129">
    <property type="term" value="P:L-proline biosynthetic process"/>
    <property type="evidence" value="ECO:0007669"/>
    <property type="project" value="UniProtKB-UniRule"/>
</dbReference>
<name>A0A419V658_9BACL</name>
<keyword evidence="6 8" id="KW-0418">Kinase</keyword>
<dbReference type="SUPFAM" id="SSF88697">
    <property type="entry name" value="PUA domain-like"/>
    <property type="match status" value="1"/>
</dbReference>
<dbReference type="UniPathway" id="UPA00098">
    <property type="reaction ID" value="UER00359"/>
</dbReference>
<comment type="pathway">
    <text evidence="8">Amino-acid biosynthesis; L-proline biosynthesis; L-glutamate 5-semialdehyde from L-glutamate: step 1/2.</text>
</comment>
<dbReference type="GO" id="GO:0005829">
    <property type="term" value="C:cytosol"/>
    <property type="evidence" value="ECO:0007669"/>
    <property type="project" value="TreeGrafter"/>
</dbReference>
<dbReference type="PIRSF" id="PIRSF000729">
    <property type="entry name" value="GK"/>
    <property type="match status" value="1"/>
</dbReference>
<dbReference type="OrthoDB" id="9804434at2"/>
<dbReference type="InterPro" id="IPR001048">
    <property type="entry name" value="Asp/Glu/Uridylate_kinase"/>
</dbReference>
<evidence type="ECO:0000256" key="7">
    <source>
        <dbReference type="ARBA" id="ARBA00022840"/>
    </source>
</evidence>
<evidence type="ECO:0000256" key="1">
    <source>
        <dbReference type="ARBA" id="ARBA00022490"/>
    </source>
</evidence>
<evidence type="ECO:0000259" key="9">
    <source>
        <dbReference type="SMART" id="SM00359"/>
    </source>
</evidence>
<dbReference type="PANTHER" id="PTHR43654">
    <property type="entry name" value="GLUTAMATE 5-KINASE"/>
    <property type="match status" value="1"/>
</dbReference>
<evidence type="ECO:0000313" key="11">
    <source>
        <dbReference type="Proteomes" id="UP000285120"/>
    </source>
</evidence>
<feature type="binding site" evidence="8">
    <location>
        <position position="9"/>
    </location>
    <ligand>
        <name>ATP</name>
        <dbReference type="ChEBI" id="CHEBI:30616"/>
    </ligand>
</feature>
<evidence type="ECO:0000256" key="4">
    <source>
        <dbReference type="ARBA" id="ARBA00022679"/>
    </source>
</evidence>
<accession>A0A419V658</accession>
<dbReference type="FunFam" id="3.40.1160.10:FF:000018">
    <property type="entry name" value="Glutamate 5-kinase"/>
    <property type="match status" value="1"/>
</dbReference>
<evidence type="ECO:0000256" key="3">
    <source>
        <dbReference type="ARBA" id="ARBA00022650"/>
    </source>
</evidence>
<dbReference type="EC" id="2.7.2.11" evidence="8"/>
<keyword evidence="11" id="KW-1185">Reference proteome</keyword>